<dbReference type="AlphaFoldDB" id="A0A6N8SLH0"/>
<dbReference type="RefSeq" id="WP_160862628.1">
    <property type="nucleotide sequence ID" value="NZ_JAODWE010000020.1"/>
</dbReference>
<reference evidence="1 2" key="1">
    <citation type="submission" date="2019-12" db="EMBL/GenBank/DDBJ databases">
        <title>Shinella kummerowiae sp. nov., a symbiotic bacterium isolated from root nodules of the herbal legume Kummerowia stipulacea.</title>
        <authorList>
            <person name="Gao J."/>
        </authorList>
    </citation>
    <scope>NUCLEOTIDE SEQUENCE [LARGE SCALE GENOMIC DNA]</scope>
    <source>
        <strain evidence="1 2">CCBAU 25048</strain>
    </source>
</reference>
<keyword evidence="2" id="KW-1185">Reference proteome</keyword>
<protein>
    <submittedName>
        <fullName evidence="1">DUF982 domain-containing protein</fullName>
    </submittedName>
</protein>
<gene>
    <name evidence="1" type="ORF">GR138_28510</name>
</gene>
<accession>A0A6N8SLH0</accession>
<comment type="caution">
    <text evidence="1">The sequence shown here is derived from an EMBL/GenBank/DDBJ whole genome shotgun (WGS) entry which is preliminary data.</text>
</comment>
<dbReference type="Gene3D" id="6.10.250.730">
    <property type="match status" value="1"/>
</dbReference>
<evidence type="ECO:0000313" key="1">
    <source>
        <dbReference type="EMBL" id="MXN49147.1"/>
    </source>
</evidence>
<dbReference type="OrthoDB" id="8388069at2"/>
<organism evidence="1 2">
    <name type="scientific">Shinella kummerowiae</name>
    <dbReference type="NCBI Taxonomy" id="417745"/>
    <lineage>
        <taxon>Bacteria</taxon>
        <taxon>Pseudomonadati</taxon>
        <taxon>Pseudomonadota</taxon>
        <taxon>Alphaproteobacteria</taxon>
        <taxon>Hyphomicrobiales</taxon>
        <taxon>Rhizobiaceae</taxon>
        <taxon>Shinella</taxon>
    </lineage>
</organism>
<sequence length="99" mass="11215">MKPDVFTRPVQILIGLGFPMEIQTAAEAYRHLVEWPHLNKDASYTLALNACRAALRGEVEVEIARGLYAAFADKHDLLVPSGDPVIAHRRRRDRDSHIR</sequence>
<dbReference type="Proteomes" id="UP000435802">
    <property type="component" value="Unassembled WGS sequence"/>
</dbReference>
<dbReference type="InterPro" id="IPR010385">
    <property type="entry name" value="DUF982"/>
</dbReference>
<dbReference type="EMBL" id="WUMK01000016">
    <property type="protein sequence ID" value="MXN49147.1"/>
    <property type="molecule type" value="Genomic_DNA"/>
</dbReference>
<name>A0A6N8SLH0_9HYPH</name>
<dbReference type="Pfam" id="PF06169">
    <property type="entry name" value="DUF982"/>
    <property type="match status" value="1"/>
</dbReference>
<evidence type="ECO:0000313" key="2">
    <source>
        <dbReference type="Proteomes" id="UP000435802"/>
    </source>
</evidence>
<proteinExistence type="predicted"/>